<name>A0A382XXT1_9ZZZZ</name>
<sequence>MTQQLKYLLIIQFVSLSFGQFGQNIVQYDDFSWHFIQSKHFDIYYSEDGRAHAEFTADEAEIAYLKIAD</sequence>
<dbReference type="EMBL" id="UINC01171326">
    <property type="protein sequence ID" value="SVD75836.1"/>
    <property type="molecule type" value="Genomic_DNA"/>
</dbReference>
<dbReference type="AlphaFoldDB" id="A0A382XXT1"/>
<evidence type="ECO:0000313" key="1">
    <source>
        <dbReference type="EMBL" id="SVD75836.1"/>
    </source>
</evidence>
<reference evidence="1" key="1">
    <citation type="submission" date="2018-05" db="EMBL/GenBank/DDBJ databases">
        <authorList>
            <person name="Lanie J.A."/>
            <person name="Ng W.-L."/>
            <person name="Kazmierczak K.M."/>
            <person name="Andrzejewski T.M."/>
            <person name="Davidsen T.M."/>
            <person name="Wayne K.J."/>
            <person name="Tettelin H."/>
            <person name="Glass J.I."/>
            <person name="Rusch D."/>
            <person name="Podicherti R."/>
            <person name="Tsui H.-C.T."/>
            <person name="Winkler M.E."/>
        </authorList>
    </citation>
    <scope>NUCLEOTIDE SEQUENCE</scope>
</reference>
<feature type="non-terminal residue" evidence="1">
    <location>
        <position position="69"/>
    </location>
</feature>
<proteinExistence type="predicted"/>
<gene>
    <name evidence="1" type="ORF">METZ01_LOCUS428690</name>
</gene>
<accession>A0A382XXT1</accession>
<organism evidence="1">
    <name type="scientific">marine metagenome</name>
    <dbReference type="NCBI Taxonomy" id="408172"/>
    <lineage>
        <taxon>unclassified sequences</taxon>
        <taxon>metagenomes</taxon>
        <taxon>ecological metagenomes</taxon>
    </lineage>
</organism>
<protein>
    <submittedName>
        <fullName evidence="1">Uncharacterized protein</fullName>
    </submittedName>
</protein>